<proteinExistence type="predicted"/>
<evidence type="ECO:0000259" key="5">
    <source>
        <dbReference type="PROSITE" id="PS50901"/>
    </source>
</evidence>
<evidence type="ECO:0000256" key="3">
    <source>
        <dbReference type="PROSITE-ProRule" id="PRU00289"/>
    </source>
</evidence>
<comment type="caution">
    <text evidence="6">The sequence shown here is derived from an EMBL/GenBank/DDBJ whole genome shotgun (WGS) entry which is preliminary data.</text>
</comment>
<evidence type="ECO:0000313" key="7">
    <source>
        <dbReference type="Proteomes" id="UP001157109"/>
    </source>
</evidence>
<keyword evidence="1 3" id="KW-0547">Nucleotide-binding</keyword>
<organism evidence="6 7">
    <name type="scientific">Arsenicicoccus piscis</name>
    <dbReference type="NCBI Taxonomy" id="673954"/>
    <lineage>
        <taxon>Bacteria</taxon>
        <taxon>Bacillati</taxon>
        <taxon>Actinomycetota</taxon>
        <taxon>Actinomycetes</taxon>
        <taxon>Micrococcales</taxon>
        <taxon>Intrasporangiaceae</taxon>
        <taxon>Arsenicicoccus</taxon>
    </lineage>
</organism>
<protein>
    <recommendedName>
        <fullName evidence="5">FtsK domain-containing protein</fullName>
    </recommendedName>
</protein>
<dbReference type="Gene3D" id="3.40.50.300">
    <property type="entry name" value="P-loop containing nucleotide triphosphate hydrolases"/>
    <property type="match status" value="1"/>
</dbReference>
<reference evidence="7" key="1">
    <citation type="journal article" date="2019" name="Int. J. Syst. Evol. Microbiol.">
        <title>The Global Catalogue of Microorganisms (GCM) 10K type strain sequencing project: providing services to taxonomists for standard genome sequencing and annotation.</title>
        <authorList>
            <consortium name="The Broad Institute Genomics Platform"/>
            <consortium name="The Broad Institute Genome Sequencing Center for Infectious Disease"/>
            <person name="Wu L."/>
            <person name="Ma J."/>
        </authorList>
    </citation>
    <scope>NUCLEOTIDE SEQUENCE [LARGE SCALE GENOMIC DNA]</scope>
    <source>
        <strain evidence="7">NBRC 105830</strain>
    </source>
</reference>
<dbReference type="PANTHER" id="PTHR22683:SF41">
    <property type="entry name" value="DNA TRANSLOCASE FTSK"/>
    <property type="match status" value="1"/>
</dbReference>
<feature type="transmembrane region" description="Helical" evidence="4">
    <location>
        <begin position="6"/>
        <end position="32"/>
    </location>
</feature>
<dbReference type="Pfam" id="PF01580">
    <property type="entry name" value="FtsK_SpoIIIE"/>
    <property type="match status" value="1"/>
</dbReference>
<keyword evidence="7" id="KW-1185">Reference proteome</keyword>
<dbReference type="InterPro" id="IPR050206">
    <property type="entry name" value="FtsK/SpoIIIE/SftA"/>
</dbReference>
<feature type="domain" description="FtsK" evidence="5">
    <location>
        <begin position="186"/>
        <end position="376"/>
    </location>
</feature>
<dbReference type="Proteomes" id="UP001157109">
    <property type="component" value="Unassembled WGS sequence"/>
</dbReference>
<evidence type="ECO:0000313" key="6">
    <source>
        <dbReference type="EMBL" id="GMA19889.1"/>
    </source>
</evidence>
<accession>A0ABQ6HQC5</accession>
<keyword evidence="4" id="KW-0472">Membrane</keyword>
<dbReference type="PROSITE" id="PS50901">
    <property type="entry name" value="FTSK"/>
    <property type="match status" value="1"/>
</dbReference>
<keyword evidence="2 3" id="KW-0067">ATP-binding</keyword>
<dbReference type="PANTHER" id="PTHR22683">
    <property type="entry name" value="SPORULATION PROTEIN RELATED"/>
    <property type="match status" value="1"/>
</dbReference>
<dbReference type="SUPFAM" id="SSF52540">
    <property type="entry name" value="P-loop containing nucleoside triphosphate hydrolases"/>
    <property type="match status" value="1"/>
</dbReference>
<dbReference type="RefSeq" id="WP_284284506.1">
    <property type="nucleotide sequence ID" value="NZ_BSUJ01000001.1"/>
</dbReference>
<feature type="binding site" evidence="3">
    <location>
        <begin position="203"/>
        <end position="210"/>
    </location>
    <ligand>
        <name>ATP</name>
        <dbReference type="ChEBI" id="CHEBI:30616"/>
    </ligand>
</feature>
<gene>
    <name evidence="6" type="ORF">GCM10025862_19100</name>
</gene>
<dbReference type="EMBL" id="BSUJ01000001">
    <property type="protein sequence ID" value="GMA19889.1"/>
    <property type="molecule type" value="Genomic_DNA"/>
</dbReference>
<name>A0ABQ6HQC5_9MICO</name>
<dbReference type="InterPro" id="IPR027417">
    <property type="entry name" value="P-loop_NTPase"/>
</dbReference>
<keyword evidence="4" id="KW-1133">Transmembrane helix</keyword>
<dbReference type="InterPro" id="IPR002543">
    <property type="entry name" value="FtsK_dom"/>
</dbReference>
<sequence>MVWTVVLGVAALVALLTRELVTVVLLTLVWLLPGLVMQVAGMVAPRQCHAFEVWWRARRIARAVRAAWPGLSRALDLGEVAYRTVKADDGARSKVEHWVPAQVWVDASPVDAVLTIRVPRGLSSADIRAKADAIGADLGAVAVHDVPAGPGLVALRCIFVDVLATARAWPAAVGVVAPVVGRGEDGSPVCHDWRTPTHMAVQGSTRSGKSVLSYALLGSLAGREDVAVVGVDPSGLLLGPWQDLGRFPGLIACGTADMGGAVDVLGHLVDVMDDRVRRLRASGADKIDVFTVDDPLLVVVVEELPGARRAVKDQGGTKLLAAFDSQLGRLVAEGAKVGVRVLVLGQRLSAASIDTDSRSNFSAAITLRVDSSEALRMLHSPDVAARFGSECGDWSPGVGVVTLPGAGTRRFRADLTSYEQYRAAVRLSSPADAMLGLPVSVHAPALRMVDDLEDAAGGAA</sequence>
<evidence type="ECO:0000256" key="2">
    <source>
        <dbReference type="ARBA" id="ARBA00022840"/>
    </source>
</evidence>
<keyword evidence="4" id="KW-0812">Transmembrane</keyword>
<evidence type="ECO:0000256" key="1">
    <source>
        <dbReference type="ARBA" id="ARBA00022741"/>
    </source>
</evidence>
<evidence type="ECO:0000256" key="4">
    <source>
        <dbReference type="SAM" id="Phobius"/>
    </source>
</evidence>